<organism evidence="6 7">
    <name type="scientific">Halohasta litchfieldiae</name>
    <dbReference type="NCBI Taxonomy" id="1073996"/>
    <lineage>
        <taxon>Archaea</taxon>
        <taxon>Methanobacteriati</taxon>
        <taxon>Methanobacteriota</taxon>
        <taxon>Stenosarchaea group</taxon>
        <taxon>Halobacteria</taxon>
        <taxon>Halobacteriales</taxon>
        <taxon>Haloferacaceae</taxon>
        <taxon>Halohasta</taxon>
    </lineage>
</organism>
<keyword evidence="4 5" id="KW-0472">Membrane</keyword>
<dbReference type="Pfam" id="PF01040">
    <property type="entry name" value="UbiA"/>
    <property type="match status" value="1"/>
</dbReference>
<dbReference type="STRING" id="1073996.SAMN05444271_1232"/>
<dbReference type="RefSeq" id="WP_089673229.1">
    <property type="nucleotide sequence ID" value="NZ_CP024845.1"/>
</dbReference>
<keyword evidence="7" id="KW-1185">Reference proteome</keyword>
<keyword evidence="3 5" id="KW-1133">Transmembrane helix</keyword>
<evidence type="ECO:0000256" key="3">
    <source>
        <dbReference type="ARBA" id="ARBA00022989"/>
    </source>
</evidence>
<proteinExistence type="predicted"/>
<evidence type="ECO:0000313" key="6">
    <source>
        <dbReference type="EMBL" id="SEJ12217.1"/>
    </source>
</evidence>
<dbReference type="InterPro" id="IPR000537">
    <property type="entry name" value="UbiA_prenyltransferase"/>
</dbReference>
<dbReference type="GO" id="GO:0005886">
    <property type="term" value="C:plasma membrane"/>
    <property type="evidence" value="ECO:0007669"/>
    <property type="project" value="UniProtKB-SubCell"/>
</dbReference>
<feature type="transmembrane region" description="Helical" evidence="5">
    <location>
        <begin position="12"/>
        <end position="30"/>
    </location>
</feature>
<dbReference type="GeneID" id="35001088"/>
<dbReference type="EMBL" id="FNYR01000023">
    <property type="protein sequence ID" value="SEJ12217.1"/>
    <property type="molecule type" value="Genomic_DNA"/>
</dbReference>
<evidence type="ECO:0000256" key="5">
    <source>
        <dbReference type="SAM" id="Phobius"/>
    </source>
</evidence>
<keyword evidence="2 5" id="KW-0812">Transmembrane</keyword>
<accession>A0A2H4PY95</accession>
<feature type="transmembrane region" description="Helical" evidence="5">
    <location>
        <begin position="104"/>
        <end position="125"/>
    </location>
</feature>
<evidence type="ECO:0000256" key="2">
    <source>
        <dbReference type="ARBA" id="ARBA00022692"/>
    </source>
</evidence>
<dbReference type="GO" id="GO:0016765">
    <property type="term" value="F:transferase activity, transferring alkyl or aryl (other than methyl) groups"/>
    <property type="evidence" value="ECO:0007669"/>
    <property type="project" value="InterPro"/>
</dbReference>
<name>A0A1H6WDN9_9EURY</name>
<accession>A0A1H6WDN9</accession>
<protein>
    <submittedName>
        <fullName evidence="6">UbiA prenyltransferase family protein</fullName>
    </submittedName>
</protein>
<dbReference type="AlphaFoldDB" id="A0A1H6WDN9"/>
<evidence type="ECO:0000313" key="7">
    <source>
        <dbReference type="Proteomes" id="UP000198888"/>
    </source>
</evidence>
<gene>
    <name evidence="6" type="ORF">SAMN05444271_1232</name>
</gene>
<evidence type="ECO:0000256" key="1">
    <source>
        <dbReference type="ARBA" id="ARBA00004651"/>
    </source>
</evidence>
<sequence>MILTVYLLQLPYTVEPIVVISLLSLSIYLLDRLVITQEDTNSTTKTRQTRILDQYQLVFWIIAICSLLTFLIITFSTLSLVQFSLLNIPLVVFSVYYYLKQTLFLDTAGIAVAWASCLLCTAVFFTDTPPNHAAIVPTFFALGCMKASETELGNIRDMSADAAEGNKTLPMVIGVENTKVCIVIGETISVLLFAYISNSRLFLAVLVGYLLLIGGLLNSADQTVASQTILKNRLTKIVFGVVILLAFL</sequence>
<comment type="subcellular location">
    <subcellularLocation>
        <location evidence="1">Cell membrane</location>
        <topology evidence="1">Multi-pass membrane protein</topology>
    </subcellularLocation>
</comment>
<dbReference type="Proteomes" id="UP000198888">
    <property type="component" value="Unassembled WGS sequence"/>
</dbReference>
<evidence type="ECO:0000256" key="4">
    <source>
        <dbReference type="ARBA" id="ARBA00023136"/>
    </source>
</evidence>
<feature type="transmembrane region" description="Helical" evidence="5">
    <location>
        <begin position="57"/>
        <end position="75"/>
    </location>
</feature>
<dbReference type="KEGG" id="hae:halTADL_0263"/>
<keyword evidence="6" id="KW-0808">Transferase</keyword>
<feature type="transmembrane region" description="Helical" evidence="5">
    <location>
        <begin position="81"/>
        <end position="99"/>
    </location>
</feature>
<reference evidence="6 7" key="1">
    <citation type="submission" date="2016-10" db="EMBL/GenBank/DDBJ databases">
        <authorList>
            <person name="de Groot N.N."/>
        </authorList>
    </citation>
    <scope>NUCLEOTIDE SEQUENCE [LARGE SCALE GENOMIC DNA]</scope>
    <source>
        <strain evidence="6 7">DSM 22187</strain>
    </source>
</reference>
<feature type="transmembrane region" description="Helical" evidence="5">
    <location>
        <begin position="201"/>
        <end position="218"/>
    </location>
</feature>